<dbReference type="EMBL" id="QYRT01000002">
    <property type="protein sequence ID" value="TIH40608.1"/>
    <property type="molecule type" value="Genomic_DNA"/>
</dbReference>
<gene>
    <name evidence="1" type="ORF">D4765_01070</name>
</gene>
<accession>A0A4T2CE83</accession>
<dbReference type="AlphaFoldDB" id="A0A4T2CE83"/>
<evidence type="ECO:0000313" key="2">
    <source>
        <dbReference type="Proteomes" id="UP000306192"/>
    </source>
</evidence>
<keyword evidence="2" id="KW-1185">Reference proteome</keyword>
<evidence type="ECO:0000313" key="1">
    <source>
        <dbReference type="EMBL" id="TIH40608.1"/>
    </source>
</evidence>
<reference evidence="1 2" key="1">
    <citation type="journal article" date="2019" name="Microorganisms">
        <title>Systematic Affiliation and Genome Analysis of Subtercola vilae DB165(T) with Particular Emphasis on Cold Adaptation of an Isolate from a High-Altitude Cold Volcano Lake.</title>
        <authorList>
            <person name="Villalobos A.S."/>
            <person name="Wiese J."/>
            <person name="Imhoff J.F."/>
            <person name="Dorador C."/>
            <person name="Keller A."/>
            <person name="Hentschel U."/>
        </authorList>
    </citation>
    <scope>NUCLEOTIDE SEQUENCE [LARGE SCALE GENOMIC DNA]</scope>
    <source>
        <strain evidence="1 2">DB165</strain>
    </source>
</reference>
<dbReference type="OrthoDB" id="2082416at2"/>
<organism evidence="1 2">
    <name type="scientific">Subtercola vilae</name>
    <dbReference type="NCBI Taxonomy" id="2056433"/>
    <lineage>
        <taxon>Bacteria</taxon>
        <taxon>Bacillati</taxon>
        <taxon>Actinomycetota</taxon>
        <taxon>Actinomycetes</taxon>
        <taxon>Micrococcales</taxon>
        <taxon>Microbacteriaceae</taxon>
        <taxon>Subtercola</taxon>
    </lineage>
</organism>
<dbReference type="Proteomes" id="UP000306192">
    <property type="component" value="Unassembled WGS sequence"/>
</dbReference>
<proteinExistence type="predicted"/>
<evidence type="ECO:0008006" key="3">
    <source>
        <dbReference type="Google" id="ProtNLM"/>
    </source>
</evidence>
<name>A0A4T2CE83_9MICO</name>
<comment type="caution">
    <text evidence="1">The sequence shown here is derived from an EMBL/GenBank/DDBJ whole genome shotgun (WGS) entry which is preliminary data.</text>
</comment>
<protein>
    <recommendedName>
        <fullName evidence="3">Nucleotidyltransferase</fullName>
    </recommendedName>
</protein>
<dbReference type="RefSeq" id="WP_136640379.1">
    <property type="nucleotide sequence ID" value="NZ_QYRT01000002.1"/>
</dbReference>
<sequence length="289" mass="31543">MRPDIEGVFAEFDESLRVPAEERRRLTEVRDSVAAELGSVASITRLVDVGSFQHGTEVRGYSRFDSLVVFSAKPTSLARAVELVTESLPEGLLAARQSPAGDSVLIDQPDSPGLRLIPAFEQRRAAPLSLADSAGEIVLLPDAARRWVAVRPGARQRLIDRLDEGSLRASIRLLLAWKYRTGLGVSSYYLETAAVRQTLDQPSFSPLWDICWLFERLALDDLAALPDLSSPDQAGRVRAAPTLARRIEAQYLVDRGANAARAAVNAYIDENFDAVGAHLRSVFGATFTG</sequence>